<dbReference type="InterPro" id="IPR036852">
    <property type="entry name" value="Peptidase_S8/S53_dom_sf"/>
</dbReference>
<evidence type="ECO:0000256" key="2">
    <source>
        <dbReference type="ARBA" id="ARBA00022670"/>
    </source>
</evidence>
<sequence>MKNVLLCCILIGIRLSLFAQQDAWVYFKDKGNTYNINTPTNFLSQKAIDRKAQHGVAIDERDIPVNESYISTLKGAVGITVMAKSKWFNAVHVRGSQTDITNLVDAVNYPFVDYVDFADKNLNSSKVTVQKTKKKEAYLATTFNYGSAANQATMIHANELHLANFTGTGMTVAVMDAGFPGVNTIGGFQRLRDASGIIDTYDFVDREIDVYNNTTDKHGTWVLSTMAGYIENQFVGTAPDASYYLFITEDGSGENPVEESYWVEAAERADSLGVDVINTSLGYGAFYTNLNYRYSAAEYDGQTTYITKGANIAFEKGLLLINSVGNEGENGVNAPADSPYVLSIGAVDASGTYASFSSVGSPVQPSRKPDVVAQGQASYVIDVSNAIGTINGTSFSSPILAGGITCLWQALPNKTNAEIMKLVRESASQYNTPDYELGYGIPDLYASLNQGLSVQSNRLDLIKVFPNPTRNTLYLQLPNAQISYLASIYDVLGKQVNNTKISSHQNKIELASLAKGLYVLRLKSPENTVSIKLIKQ</sequence>
<evidence type="ECO:0000259" key="8">
    <source>
        <dbReference type="Pfam" id="PF00082"/>
    </source>
</evidence>
<dbReference type="PIRSF" id="PIRSF037903">
    <property type="entry name" value="Subtilisin_rel_GFO_2223"/>
    <property type="match status" value="1"/>
</dbReference>
<dbReference type="PROSITE" id="PS00136">
    <property type="entry name" value="SUBTILASE_ASP"/>
    <property type="match status" value="1"/>
</dbReference>
<dbReference type="EMBL" id="JACVXB010000004">
    <property type="protein sequence ID" value="MBD0832683.1"/>
    <property type="molecule type" value="Genomic_DNA"/>
</dbReference>
<feature type="domain" description="Peptidase S8/S53" evidence="8">
    <location>
        <begin position="167"/>
        <end position="440"/>
    </location>
</feature>
<dbReference type="NCBIfam" id="TIGR04183">
    <property type="entry name" value="Por_Secre_tail"/>
    <property type="match status" value="1"/>
</dbReference>
<comment type="caution">
    <text evidence="10">The sequence shown here is derived from an EMBL/GenBank/DDBJ whole genome shotgun (WGS) entry which is preliminary data.</text>
</comment>
<gene>
    <name evidence="10" type="ORF">ICJ83_11115</name>
</gene>
<dbReference type="PANTHER" id="PTHR43806">
    <property type="entry name" value="PEPTIDASE S8"/>
    <property type="match status" value="1"/>
</dbReference>
<keyword evidence="11" id="KW-1185">Reference proteome</keyword>
<evidence type="ECO:0000259" key="9">
    <source>
        <dbReference type="Pfam" id="PF18962"/>
    </source>
</evidence>
<feature type="active site" description="Charge relay system" evidence="6">
    <location>
        <position position="394"/>
    </location>
</feature>
<evidence type="ECO:0000256" key="6">
    <source>
        <dbReference type="PROSITE-ProRule" id="PRU01240"/>
    </source>
</evidence>
<dbReference type="InterPro" id="IPR000209">
    <property type="entry name" value="Peptidase_S8/S53_dom"/>
</dbReference>
<keyword evidence="2 6" id="KW-0645">Protease</keyword>
<name>A0A8J6Q7M3_9FLAO</name>
<comment type="similarity">
    <text evidence="1 6">Belongs to the peptidase S8 family.</text>
</comment>
<dbReference type="PANTHER" id="PTHR43806:SF67">
    <property type="entry name" value="EGF-LIKE DOMAIN-CONTAINING PROTEIN"/>
    <property type="match status" value="1"/>
</dbReference>
<dbReference type="Pfam" id="PF18962">
    <property type="entry name" value="Por_Secre_tail"/>
    <property type="match status" value="1"/>
</dbReference>
<evidence type="ECO:0000313" key="10">
    <source>
        <dbReference type="EMBL" id="MBD0832683.1"/>
    </source>
</evidence>
<keyword evidence="4 6" id="KW-0378">Hydrolase</keyword>
<evidence type="ECO:0000256" key="3">
    <source>
        <dbReference type="ARBA" id="ARBA00022729"/>
    </source>
</evidence>
<proteinExistence type="inferred from homology"/>
<feature type="chain" id="PRO_5035293545" evidence="7">
    <location>
        <begin position="20"/>
        <end position="536"/>
    </location>
</feature>
<evidence type="ECO:0000256" key="4">
    <source>
        <dbReference type="ARBA" id="ARBA00022801"/>
    </source>
</evidence>
<dbReference type="InterPro" id="IPR015500">
    <property type="entry name" value="Peptidase_S8_subtilisin-rel"/>
</dbReference>
<protein>
    <submittedName>
        <fullName evidence="10">S8 family serine peptidase</fullName>
    </submittedName>
</protein>
<feature type="signal peptide" evidence="7">
    <location>
        <begin position="1"/>
        <end position="19"/>
    </location>
</feature>
<dbReference type="Gene3D" id="3.40.50.200">
    <property type="entry name" value="Peptidase S8/S53 domain"/>
    <property type="match status" value="1"/>
</dbReference>
<evidence type="ECO:0000256" key="7">
    <source>
        <dbReference type="SAM" id="SignalP"/>
    </source>
</evidence>
<dbReference type="GO" id="GO:0004252">
    <property type="term" value="F:serine-type endopeptidase activity"/>
    <property type="evidence" value="ECO:0007669"/>
    <property type="project" value="UniProtKB-UniRule"/>
</dbReference>
<dbReference type="InterPro" id="IPR023827">
    <property type="entry name" value="Peptidase_S8_Asp-AS"/>
</dbReference>
<dbReference type="InterPro" id="IPR050131">
    <property type="entry name" value="Peptidase_S8_subtilisin-like"/>
</dbReference>
<dbReference type="SUPFAM" id="SSF52743">
    <property type="entry name" value="Subtilisin-like"/>
    <property type="match status" value="1"/>
</dbReference>
<accession>A0A8J6Q7M3</accession>
<feature type="active site" description="Charge relay system" evidence="6">
    <location>
        <position position="218"/>
    </location>
</feature>
<dbReference type="PROSITE" id="PS51892">
    <property type="entry name" value="SUBTILASE"/>
    <property type="match status" value="1"/>
</dbReference>
<dbReference type="Pfam" id="PF00082">
    <property type="entry name" value="Peptidase_S8"/>
    <property type="match status" value="1"/>
</dbReference>
<feature type="domain" description="Secretion system C-terminal sorting" evidence="9">
    <location>
        <begin position="464"/>
        <end position="534"/>
    </location>
</feature>
<organism evidence="10 11">
    <name type="scientific">Aestuariibaculum sediminum</name>
    <dbReference type="NCBI Taxonomy" id="2770637"/>
    <lineage>
        <taxon>Bacteria</taxon>
        <taxon>Pseudomonadati</taxon>
        <taxon>Bacteroidota</taxon>
        <taxon>Flavobacteriia</taxon>
        <taxon>Flavobacteriales</taxon>
        <taxon>Flavobacteriaceae</taxon>
    </lineage>
</organism>
<dbReference type="CDD" id="cd07493">
    <property type="entry name" value="Peptidases_S8_9"/>
    <property type="match status" value="1"/>
</dbReference>
<keyword evidence="5 6" id="KW-0720">Serine protease</keyword>
<dbReference type="GO" id="GO:0006508">
    <property type="term" value="P:proteolysis"/>
    <property type="evidence" value="ECO:0007669"/>
    <property type="project" value="UniProtKB-KW"/>
</dbReference>
<evidence type="ECO:0000313" key="11">
    <source>
        <dbReference type="Proteomes" id="UP000600588"/>
    </source>
</evidence>
<dbReference type="AlphaFoldDB" id="A0A8J6Q7M3"/>
<evidence type="ECO:0000256" key="1">
    <source>
        <dbReference type="ARBA" id="ARBA00011073"/>
    </source>
</evidence>
<keyword evidence="3 7" id="KW-0732">Signal</keyword>
<dbReference type="Proteomes" id="UP000600588">
    <property type="component" value="Unassembled WGS sequence"/>
</dbReference>
<dbReference type="InterPro" id="IPR017317">
    <property type="entry name" value="Pept_S8_subtilisin_bacteroid-2"/>
</dbReference>
<dbReference type="InterPro" id="IPR026444">
    <property type="entry name" value="Secre_tail"/>
</dbReference>
<dbReference type="RefSeq" id="WP_188230469.1">
    <property type="nucleotide sequence ID" value="NZ_JACVXB010000004.1"/>
</dbReference>
<evidence type="ECO:0000256" key="5">
    <source>
        <dbReference type="ARBA" id="ARBA00022825"/>
    </source>
</evidence>
<reference evidence="10 11" key="1">
    <citation type="submission" date="2020-09" db="EMBL/GenBank/DDBJ databases">
        <title>TT11 complete genome.</title>
        <authorList>
            <person name="Wu Z."/>
        </authorList>
    </citation>
    <scope>NUCLEOTIDE SEQUENCE [LARGE SCALE GENOMIC DNA]</scope>
    <source>
        <strain evidence="10 11">TT11</strain>
    </source>
</reference>
<feature type="active site" description="Charge relay system" evidence="6">
    <location>
        <position position="176"/>
    </location>
</feature>
<dbReference type="PRINTS" id="PR00723">
    <property type="entry name" value="SUBTILISIN"/>
</dbReference>